<feature type="domain" description="HTH cro/C1-type" evidence="2">
    <location>
        <begin position="8"/>
        <end position="68"/>
    </location>
</feature>
<dbReference type="PROSITE" id="PS50943">
    <property type="entry name" value="HTH_CROC1"/>
    <property type="match status" value="1"/>
</dbReference>
<dbReference type="CDD" id="cd00093">
    <property type="entry name" value="HTH_XRE"/>
    <property type="match status" value="1"/>
</dbReference>
<accession>A0ABV5X152</accession>
<comment type="caution">
    <text evidence="3">The sequence shown here is derived from an EMBL/GenBank/DDBJ whole genome shotgun (WGS) entry which is preliminary data.</text>
</comment>
<gene>
    <name evidence="3" type="ORF">ACFFN1_07125</name>
</gene>
<dbReference type="SMART" id="SM00530">
    <property type="entry name" value="HTH_XRE"/>
    <property type="match status" value="1"/>
</dbReference>
<dbReference type="Pfam" id="PF13443">
    <property type="entry name" value="HTH_26"/>
    <property type="match status" value="1"/>
</dbReference>
<feature type="compositionally biased region" description="Acidic residues" evidence="1">
    <location>
        <begin position="163"/>
        <end position="174"/>
    </location>
</feature>
<dbReference type="InterPro" id="IPR001387">
    <property type="entry name" value="Cro/C1-type_HTH"/>
</dbReference>
<dbReference type="Gene3D" id="1.10.260.40">
    <property type="entry name" value="lambda repressor-like DNA-binding domains"/>
    <property type="match status" value="1"/>
</dbReference>
<evidence type="ECO:0000256" key="1">
    <source>
        <dbReference type="SAM" id="MobiDB-lite"/>
    </source>
</evidence>
<dbReference type="InterPro" id="IPR010982">
    <property type="entry name" value="Lambda_DNA-bd_dom_sf"/>
</dbReference>
<evidence type="ECO:0000313" key="4">
    <source>
        <dbReference type="Proteomes" id="UP001589707"/>
    </source>
</evidence>
<sequence>MSRLSELLKKLLARKGLTQADLVRRTEELGMPVSKGTVSTYFSNPPQRPRQQVLQAFAKVFGVPVSELEEAAAYTGREPFTPDPTSDRLTQPQRNAVNEIIRLLAAGNQGAAHDTDDTAPPVSSRPSATPETTPQKMRPLPADYAADQGPSAGEEGWAQAQELGEESQDDGGDE</sequence>
<protein>
    <submittedName>
        <fullName evidence="3">Helix-turn-helix domain-containing protein</fullName>
    </submittedName>
</protein>
<organism evidence="3 4">
    <name type="scientific">Brevibacterium otitidis</name>
    <dbReference type="NCBI Taxonomy" id="53364"/>
    <lineage>
        <taxon>Bacteria</taxon>
        <taxon>Bacillati</taxon>
        <taxon>Actinomycetota</taxon>
        <taxon>Actinomycetes</taxon>
        <taxon>Micrococcales</taxon>
        <taxon>Brevibacteriaceae</taxon>
        <taxon>Brevibacterium</taxon>
    </lineage>
</organism>
<reference evidence="3 4" key="1">
    <citation type="submission" date="2024-09" db="EMBL/GenBank/DDBJ databases">
        <authorList>
            <person name="Sun Q."/>
            <person name="Mori K."/>
        </authorList>
    </citation>
    <scope>NUCLEOTIDE SEQUENCE [LARGE SCALE GENOMIC DNA]</scope>
    <source>
        <strain evidence="3 4">JCM 11683</strain>
    </source>
</reference>
<feature type="region of interest" description="Disordered" evidence="1">
    <location>
        <begin position="74"/>
        <end position="174"/>
    </location>
</feature>
<name>A0ABV5X152_9MICO</name>
<dbReference type="Proteomes" id="UP001589707">
    <property type="component" value="Unassembled WGS sequence"/>
</dbReference>
<feature type="compositionally biased region" description="Polar residues" evidence="1">
    <location>
        <begin position="83"/>
        <end position="96"/>
    </location>
</feature>
<dbReference type="EMBL" id="JBHMAU010000046">
    <property type="protein sequence ID" value="MFB9776174.1"/>
    <property type="molecule type" value="Genomic_DNA"/>
</dbReference>
<feature type="compositionally biased region" description="Polar residues" evidence="1">
    <location>
        <begin position="124"/>
        <end position="135"/>
    </location>
</feature>
<evidence type="ECO:0000259" key="2">
    <source>
        <dbReference type="PROSITE" id="PS50943"/>
    </source>
</evidence>
<keyword evidence="4" id="KW-1185">Reference proteome</keyword>
<dbReference type="RefSeq" id="WP_376839938.1">
    <property type="nucleotide sequence ID" value="NZ_JBHMAU010000046.1"/>
</dbReference>
<dbReference type="SUPFAM" id="SSF47413">
    <property type="entry name" value="lambda repressor-like DNA-binding domains"/>
    <property type="match status" value="1"/>
</dbReference>
<proteinExistence type="predicted"/>
<evidence type="ECO:0000313" key="3">
    <source>
        <dbReference type="EMBL" id="MFB9776174.1"/>
    </source>
</evidence>